<sequence length="147" mass="16035">MAHGNFDCDTELCLTPGGRQSSNTGLKFDDGRSNAGDIAGGEQQQEITMLYGGQACVGDVTEIQMQARAIICMVRREMKEMMGSSSDSSSLAGSSWSAALPPPSFSEPLIANPGLSMKRSLQRFLQKRKARVYDSIPYQPQKKDSMY</sequence>
<name>A0A2I0X1T1_9ASPA</name>
<evidence type="ECO:0000256" key="1">
    <source>
        <dbReference type="SAM" id="MobiDB-lite"/>
    </source>
</evidence>
<dbReference type="GO" id="GO:2000022">
    <property type="term" value="P:regulation of jasmonic acid mediated signaling pathway"/>
    <property type="evidence" value="ECO:0007669"/>
    <property type="project" value="TreeGrafter"/>
</dbReference>
<dbReference type="PANTHER" id="PTHR33077:SF17">
    <property type="entry name" value="PROTEIN TIFY 5B"/>
    <property type="match status" value="1"/>
</dbReference>
<dbReference type="PANTHER" id="PTHR33077">
    <property type="entry name" value="PROTEIN TIFY 4A-RELATED-RELATED"/>
    <property type="match status" value="1"/>
</dbReference>
<dbReference type="GO" id="GO:0031347">
    <property type="term" value="P:regulation of defense response"/>
    <property type="evidence" value="ECO:0007669"/>
    <property type="project" value="TreeGrafter"/>
</dbReference>
<feature type="region of interest" description="Disordered" evidence="1">
    <location>
        <begin position="19"/>
        <end position="38"/>
    </location>
</feature>
<reference evidence="2 3" key="1">
    <citation type="journal article" date="2016" name="Sci. Rep.">
        <title>The Dendrobium catenatum Lindl. genome sequence provides insights into polysaccharide synthase, floral development and adaptive evolution.</title>
        <authorList>
            <person name="Zhang G.Q."/>
            <person name="Xu Q."/>
            <person name="Bian C."/>
            <person name="Tsai W.C."/>
            <person name="Yeh C.M."/>
            <person name="Liu K.W."/>
            <person name="Yoshida K."/>
            <person name="Zhang L.S."/>
            <person name="Chang S.B."/>
            <person name="Chen F."/>
            <person name="Shi Y."/>
            <person name="Su Y.Y."/>
            <person name="Zhang Y.Q."/>
            <person name="Chen L.J."/>
            <person name="Yin Y."/>
            <person name="Lin M."/>
            <person name="Huang H."/>
            <person name="Deng H."/>
            <person name="Wang Z.W."/>
            <person name="Zhu S.L."/>
            <person name="Zhao X."/>
            <person name="Deng C."/>
            <person name="Niu S.C."/>
            <person name="Huang J."/>
            <person name="Wang M."/>
            <person name="Liu G.H."/>
            <person name="Yang H.J."/>
            <person name="Xiao X.J."/>
            <person name="Hsiao Y.Y."/>
            <person name="Wu W.L."/>
            <person name="Chen Y.Y."/>
            <person name="Mitsuda N."/>
            <person name="Ohme-Takagi M."/>
            <person name="Luo Y.B."/>
            <person name="Van de Peer Y."/>
            <person name="Liu Z.J."/>
        </authorList>
    </citation>
    <scope>NUCLEOTIDE SEQUENCE [LARGE SCALE GENOMIC DNA]</scope>
    <source>
        <tissue evidence="2">The whole plant</tissue>
    </source>
</reference>
<evidence type="ECO:0000313" key="2">
    <source>
        <dbReference type="EMBL" id="PKU81859.1"/>
    </source>
</evidence>
<dbReference type="GO" id="GO:0005634">
    <property type="term" value="C:nucleus"/>
    <property type="evidence" value="ECO:0007669"/>
    <property type="project" value="TreeGrafter"/>
</dbReference>
<dbReference type="GO" id="GO:0009611">
    <property type="term" value="P:response to wounding"/>
    <property type="evidence" value="ECO:0007669"/>
    <property type="project" value="TreeGrafter"/>
</dbReference>
<dbReference type="InterPro" id="IPR040390">
    <property type="entry name" value="TIFY/JAZ"/>
</dbReference>
<protein>
    <submittedName>
        <fullName evidence="2">Protein TIFY 5A</fullName>
    </submittedName>
</protein>
<gene>
    <name evidence="2" type="primary">TIFY5A</name>
    <name evidence="2" type="ORF">MA16_Dca003875</name>
</gene>
<reference evidence="2 3" key="2">
    <citation type="journal article" date="2017" name="Nature">
        <title>The Apostasia genome and the evolution of orchids.</title>
        <authorList>
            <person name="Zhang G.Q."/>
            <person name="Liu K.W."/>
            <person name="Li Z."/>
            <person name="Lohaus R."/>
            <person name="Hsiao Y.Y."/>
            <person name="Niu S.C."/>
            <person name="Wang J.Y."/>
            <person name="Lin Y.C."/>
            <person name="Xu Q."/>
            <person name="Chen L.J."/>
            <person name="Yoshida K."/>
            <person name="Fujiwara S."/>
            <person name="Wang Z.W."/>
            <person name="Zhang Y.Q."/>
            <person name="Mitsuda N."/>
            <person name="Wang M."/>
            <person name="Liu G.H."/>
            <person name="Pecoraro L."/>
            <person name="Huang H.X."/>
            <person name="Xiao X.J."/>
            <person name="Lin M."/>
            <person name="Wu X.Y."/>
            <person name="Wu W.L."/>
            <person name="Chen Y.Y."/>
            <person name="Chang S.B."/>
            <person name="Sakamoto S."/>
            <person name="Ohme-Takagi M."/>
            <person name="Yagi M."/>
            <person name="Zeng S.J."/>
            <person name="Shen C.Y."/>
            <person name="Yeh C.M."/>
            <person name="Luo Y.B."/>
            <person name="Tsai W.C."/>
            <person name="Van de Peer Y."/>
            <person name="Liu Z.J."/>
        </authorList>
    </citation>
    <scope>NUCLEOTIDE SEQUENCE [LARGE SCALE GENOMIC DNA]</scope>
    <source>
        <tissue evidence="2">The whole plant</tissue>
    </source>
</reference>
<evidence type="ECO:0000313" key="3">
    <source>
        <dbReference type="Proteomes" id="UP000233837"/>
    </source>
</evidence>
<dbReference type="InterPro" id="IPR018467">
    <property type="entry name" value="CCT_CS"/>
</dbReference>
<dbReference type="EMBL" id="KZ502211">
    <property type="protein sequence ID" value="PKU81859.1"/>
    <property type="molecule type" value="Genomic_DNA"/>
</dbReference>
<accession>A0A2I0X1T1</accession>
<dbReference type="Proteomes" id="UP000233837">
    <property type="component" value="Unassembled WGS sequence"/>
</dbReference>
<keyword evidence="3" id="KW-1185">Reference proteome</keyword>
<organism evidence="2 3">
    <name type="scientific">Dendrobium catenatum</name>
    <dbReference type="NCBI Taxonomy" id="906689"/>
    <lineage>
        <taxon>Eukaryota</taxon>
        <taxon>Viridiplantae</taxon>
        <taxon>Streptophyta</taxon>
        <taxon>Embryophyta</taxon>
        <taxon>Tracheophyta</taxon>
        <taxon>Spermatophyta</taxon>
        <taxon>Magnoliopsida</taxon>
        <taxon>Liliopsida</taxon>
        <taxon>Asparagales</taxon>
        <taxon>Orchidaceae</taxon>
        <taxon>Epidendroideae</taxon>
        <taxon>Malaxideae</taxon>
        <taxon>Dendrobiinae</taxon>
        <taxon>Dendrobium</taxon>
    </lineage>
</organism>
<dbReference type="AlphaFoldDB" id="A0A2I0X1T1"/>
<proteinExistence type="predicted"/>
<dbReference type="Pfam" id="PF09425">
    <property type="entry name" value="Jas_motif"/>
    <property type="match status" value="1"/>
</dbReference>